<evidence type="ECO:0000313" key="8">
    <source>
        <dbReference type="Proteomes" id="UP000254626"/>
    </source>
</evidence>
<reference evidence="6 8" key="3">
    <citation type="submission" date="2018-06" db="EMBL/GenBank/DDBJ databases">
        <authorList>
            <consortium name="Pathogen Informatics"/>
            <person name="Doyle S."/>
        </authorList>
    </citation>
    <scope>NUCLEOTIDE SEQUENCE [LARGE SCALE GENOMIC DNA]</scope>
    <source>
        <strain evidence="6 8">NCTC11327</strain>
    </source>
</reference>
<dbReference type="AlphaFoldDB" id="A0AAX2LWW3"/>
<evidence type="ECO:0000256" key="1">
    <source>
        <dbReference type="ARBA" id="ARBA00023125"/>
    </source>
</evidence>
<evidence type="ECO:0000313" key="6">
    <source>
        <dbReference type="EMBL" id="SUQ27662.1"/>
    </source>
</evidence>
<dbReference type="Proteomes" id="UP000057088">
    <property type="component" value="Chromosome 1"/>
</dbReference>
<feature type="domain" description="OmpR/PhoB-type" evidence="4">
    <location>
        <begin position="4"/>
        <end position="105"/>
    </location>
</feature>
<dbReference type="KEGG" id="vfl:AL536_04710"/>
<dbReference type="SUPFAM" id="SSF46894">
    <property type="entry name" value="C-terminal effector domain of the bipartite response regulators"/>
    <property type="match status" value="1"/>
</dbReference>
<evidence type="ECO:0000313" key="7">
    <source>
        <dbReference type="Proteomes" id="UP000057088"/>
    </source>
</evidence>
<reference evidence="5" key="2">
    <citation type="submission" date="2018-01" db="EMBL/GenBank/DDBJ databases">
        <title>FDA dAtabase for Regulatory Grade micrObial Sequences (FDA-ARGOS): Supporting development and validation of Infectious Disease Dx tests.</title>
        <authorList>
            <person name="Hoffmann M."/>
            <person name="Allard M."/>
            <person name="Evans P."/>
            <person name="Brown E."/>
            <person name="Tallon L."/>
            <person name="Sadzewicz L."/>
            <person name="Sengamalay N."/>
            <person name="Ott S."/>
            <person name="Godinez A."/>
            <person name="Nagaraj S."/>
            <person name="Vyas G."/>
            <person name="Aluvathingal J."/>
            <person name="Nadendla S."/>
            <person name="Geyer C."/>
            <person name="Sichtig H."/>
        </authorList>
    </citation>
    <scope>NUCLEOTIDE SEQUENCE</scope>
    <source>
        <strain evidence="5">ATCC 33809</strain>
    </source>
</reference>
<dbReference type="GO" id="GO:0006355">
    <property type="term" value="P:regulation of DNA-templated transcription"/>
    <property type="evidence" value="ECO:0007669"/>
    <property type="project" value="InterPro"/>
</dbReference>
<feature type="transmembrane region" description="Helical" evidence="3">
    <location>
        <begin position="154"/>
        <end position="175"/>
    </location>
</feature>
<dbReference type="Proteomes" id="UP000254626">
    <property type="component" value="Unassembled WGS sequence"/>
</dbReference>
<dbReference type="GO" id="GO:0003677">
    <property type="term" value="F:DNA binding"/>
    <property type="evidence" value="ECO:0007669"/>
    <property type="project" value="UniProtKB-UniRule"/>
</dbReference>
<keyword evidence="7" id="KW-1185">Reference proteome</keyword>
<dbReference type="RefSeq" id="WP_061055750.1">
    <property type="nucleotide sequence ID" value="NZ_CABLBX010000010.1"/>
</dbReference>
<keyword evidence="3" id="KW-0812">Transmembrane</keyword>
<accession>A0AAX2LWW3</accession>
<dbReference type="InterPro" id="IPR001867">
    <property type="entry name" value="OmpR/PhoB-type_DNA-bd"/>
</dbReference>
<dbReference type="InterPro" id="IPR016032">
    <property type="entry name" value="Sig_transdc_resp-reg_C-effctor"/>
</dbReference>
<dbReference type="InterPro" id="IPR036388">
    <property type="entry name" value="WH-like_DNA-bd_sf"/>
</dbReference>
<dbReference type="PROSITE" id="PS51755">
    <property type="entry name" value="OMPR_PHOB"/>
    <property type="match status" value="1"/>
</dbReference>
<keyword evidence="1 2" id="KW-0238">DNA-binding</keyword>
<keyword evidence="3" id="KW-0472">Membrane</keyword>
<keyword evidence="3" id="KW-1133">Transmembrane helix</keyword>
<dbReference type="GeneID" id="29384155"/>
<gene>
    <name evidence="5" type="ORF">AL536_04710</name>
    <name evidence="6" type="ORF">NCTC11327_04558</name>
</gene>
<sequence length="185" mass="21145">MSHNKVTLNQNYFFDIESKVLTNLVGDVISLGENEKRVLSAFVSNENTVISKKQLIESVWNARGVQVDEASVTQAISSLRRSLSDSIKTPKFIKTEPRVGYKFIGKVEPVVNLEDQMIRQPLSKRQETKEIKSNITGHENIYSRRENDVYDSTLLCYSILVLIVVVLTSLIVFNYNDSQWVLLYL</sequence>
<dbReference type="EMBL" id="CP014034">
    <property type="protein sequence ID" value="AMF92778.1"/>
    <property type="molecule type" value="Genomic_DNA"/>
</dbReference>
<name>A0AAX2LWW3_VIBFL</name>
<dbReference type="EMBL" id="UHIP01000002">
    <property type="protein sequence ID" value="SUQ27662.1"/>
    <property type="molecule type" value="Genomic_DNA"/>
</dbReference>
<organism evidence="6 8">
    <name type="scientific">Vibrio fluvialis</name>
    <dbReference type="NCBI Taxonomy" id="676"/>
    <lineage>
        <taxon>Bacteria</taxon>
        <taxon>Pseudomonadati</taxon>
        <taxon>Pseudomonadota</taxon>
        <taxon>Gammaproteobacteria</taxon>
        <taxon>Vibrionales</taxon>
        <taxon>Vibrionaceae</taxon>
        <taxon>Vibrio</taxon>
    </lineage>
</organism>
<evidence type="ECO:0000256" key="2">
    <source>
        <dbReference type="PROSITE-ProRule" id="PRU01091"/>
    </source>
</evidence>
<proteinExistence type="predicted"/>
<evidence type="ECO:0000256" key="3">
    <source>
        <dbReference type="SAM" id="Phobius"/>
    </source>
</evidence>
<evidence type="ECO:0000313" key="5">
    <source>
        <dbReference type="EMBL" id="AMF92778.1"/>
    </source>
</evidence>
<dbReference type="Gene3D" id="1.10.10.10">
    <property type="entry name" value="Winged helix-like DNA-binding domain superfamily/Winged helix DNA-binding domain"/>
    <property type="match status" value="1"/>
</dbReference>
<reference evidence="7" key="1">
    <citation type="submission" date="2015-12" db="EMBL/GenBank/DDBJ databases">
        <title>FDA dAtabase for Regulatory Grade micrObial Sequences (FDA-ARGOS): Supporting development and validation of Infectious Disease Dx tests.</title>
        <authorList>
            <person name="Hoffmann M."/>
            <person name="Allard M."/>
            <person name="Evans P."/>
            <person name="Brown E."/>
            <person name="Tallon L.J."/>
            <person name="Sadzewicz L."/>
            <person name="Sengamalay N."/>
            <person name="Ott S."/>
            <person name="Godinez A."/>
            <person name="Nagaraj S."/>
            <person name="Vyas G."/>
            <person name="Aluvathingal J."/>
            <person name="Nadendla S."/>
            <person name="Geyer C."/>
            <person name="Sichtig H."/>
        </authorList>
    </citation>
    <scope>NUCLEOTIDE SEQUENCE [LARGE SCALE GENOMIC DNA]</scope>
    <source>
        <strain evidence="7">ATCC 33809</strain>
    </source>
</reference>
<dbReference type="GO" id="GO:0000160">
    <property type="term" value="P:phosphorelay signal transduction system"/>
    <property type="evidence" value="ECO:0007669"/>
    <property type="project" value="InterPro"/>
</dbReference>
<feature type="DNA-binding region" description="OmpR/PhoB-type" evidence="2">
    <location>
        <begin position="4"/>
        <end position="105"/>
    </location>
</feature>
<dbReference type="Pfam" id="PF00486">
    <property type="entry name" value="Trans_reg_C"/>
    <property type="match status" value="1"/>
</dbReference>
<protein>
    <submittedName>
        <fullName evidence="6">Toxin transcriptional activator ToxR</fullName>
    </submittedName>
</protein>
<dbReference type="SMART" id="SM00862">
    <property type="entry name" value="Trans_reg_C"/>
    <property type="match status" value="1"/>
</dbReference>
<evidence type="ECO:0000259" key="4">
    <source>
        <dbReference type="PROSITE" id="PS51755"/>
    </source>
</evidence>